<dbReference type="SUPFAM" id="SSF53756">
    <property type="entry name" value="UDP-Glycosyltransferase/glycogen phosphorylase"/>
    <property type="match status" value="1"/>
</dbReference>
<dbReference type="Pfam" id="PF00201">
    <property type="entry name" value="UDPGT"/>
    <property type="match status" value="1"/>
</dbReference>
<comment type="similarity">
    <text evidence="1">Belongs to the UDP-glycosyltransferase family.</text>
</comment>
<keyword evidence="2" id="KW-0808">Transferase</keyword>
<dbReference type="GO" id="GO:0080044">
    <property type="term" value="F:quercetin 7-O-glucosyltransferase activity"/>
    <property type="evidence" value="ECO:0007669"/>
    <property type="project" value="TreeGrafter"/>
</dbReference>
<protein>
    <recommendedName>
        <fullName evidence="6">Glycosyltransferase</fullName>
    </recommendedName>
</protein>
<comment type="function">
    <text evidence="3">May glycosylate diterpenes or flavonols in leaves.</text>
</comment>
<dbReference type="PANTHER" id="PTHR11926">
    <property type="entry name" value="GLUCOSYL/GLUCURONOSYL TRANSFERASES"/>
    <property type="match status" value="1"/>
</dbReference>
<dbReference type="Gene3D" id="3.40.50.2000">
    <property type="entry name" value="Glycogen Phosphorylase B"/>
    <property type="match status" value="2"/>
</dbReference>
<evidence type="ECO:0008006" key="6">
    <source>
        <dbReference type="Google" id="ProtNLM"/>
    </source>
</evidence>
<keyword evidence="5" id="KW-1185">Reference proteome</keyword>
<organism evidence="4 5">
    <name type="scientific">Centaurea solstitialis</name>
    <name type="common">yellow star-thistle</name>
    <dbReference type="NCBI Taxonomy" id="347529"/>
    <lineage>
        <taxon>Eukaryota</taxon>
        <taxon>Viridiplantae</taxon>
        <taxon>Streptophyta</taxon>
        <taxon>Embryophyta</taxon>
        <taxon>Tracheophyta</taxon>
        <taxon>Spermatophyta</taxon>
        <taxon>Magnoliopsida</taxon>
        <taxon>eudicotyledons</taxon>
        <taxon>Gunneridae</taxon>
        <taxon>Pentapetalae</taxon>
        <taxon>asterids</taxon>
        <taxon>campanulids</taxon>
        <taxon>Asterales</taxon>
        <taxon>Asteraceae</taxon>
        <taxon>Carduoideae</taxon>
        <taxon>Cardueae</taxon>
        <taxon>Centaureinae</taxon>
        <taxon>Centaurea</taxon>
    </lineage>
</organism>
<dbReference type="EMBL" id="JARYMX010000003">
    <property type="protein sequence ID" value="KAJ9558933.1"/>
    <property type="molecule type" value="Genomic_DNA"/>
</dbReference>
<evidence type="ECO:0000313" key="4">
    <source>
        <dbReference type="EMBL" id="KAJ9558933.1"/>
    </source>
</evidence>
<sequence length="461" mass="51021">MDHHHHFLLVSLSFQSHINPTLRLATKLTRAGAQVTFATTVSGLNNLKTRPSLPGLSYDSFSDGNATLSKPDYFQQIELNGSASLKSLILTKSKQGQKVDFIIYGMCLPWVAEVARDLHVPSAFFFIQSAATFSVVYHFFRSDGLGVVNYEIDPTTTGGLEIPGLPLLKNSELPQFLRPSETSFPVFRDHIETLEKHPNPCMLINTFDGLESESIESIPDHINVFSVGPLFSGETEEPFICDIFHDSDRETYLRWLDSKPEKSVVYVSFGSILELGKKQKEEILEGLIESGRPFLWAIRSHGEDDEARANLYRAKIHHCDEAENGFTAAEGGGGGGLMVRWCSQVEVLNHSAIGCFVSHCGWNSMLESMVGGVAVVGCPQFSEQKMNMKMVEEVWGNGVKMVADGEGVVGREEVKRCLEVAMGDGEIKRNCERLKTMAMEAVVDGGPSRTNLKRLIEKLKA</sequence>
<gene>
    <name evidence="4" type="ORF">OSB04_013547</name>
</gene>
<name>A0AA38TL19_9ASTR</name>
<dbReference type="InterPro" id="IPR002213">
    <property type="entry name" value="UDP_glucos_trans"/>
</dbReference>
<dbReference type="GO" id="GO:0080043">
    <property type="term" value="F:quercetin 3-O-glucosyltransferase activity"/>
    <property type="evidence" value="ECO:0007669"/>
    <property type="project" value="TreeGrafter"/>
</dbReference>
<evidence type="ECO:0000313" key="5">
    <source>
        <dbReference type="Proteomes" id="UP001172457"/>
    </source>
</evidence>
<dbReference type="CDD" id="cd03784">
    <property type="entry name" value="GT1_Gtf-like"/>
    <property type="match status" value="1"/>
</dbReference>
<reference evidence="4" key="1">
    <citation type="submission" date="2023-03" db="EMBL/GenBank/DDBJ databases">
        <title>Chromosome-scale reference genome and RAD-based genetic map of yellow starthistle (Centaurea solstitialis) reveal putative structural variation and QTLs associated with invader traits.</title>
        <authorList>
            <person name="Reatini B."/>
            <person name="Cang F.A."/>
            <person name="Jiang Q."/>
            <person name="Mckibben M.T.W."/>
            <person name="Barker M.S."/>
            <person name="Rieseberg L.H."/>
            <person name="Dlugosch K.M."/>
        </authorList>
    </citation>
    <scope>NUCLEOTIDE SEQUENCE</scope>
    <source>
        <strain evidence="4">CAN-66</strain>
        <tissue evidence="4">Leaf</tissue>
    </source>
</reference>
<proteinExistence type="inferred from homology"/>
<evidence type="ECO:0000256" key="2">
    <source>
        <dbReference type="ARBA" id="ARBA00022679"/>
    </source>
</evidence>
<accession>A0AA38TL19</accession>
<evidence type="ECO:0000256" key="3">
    <source>
        <dbReference type="ARBA" id="ARBA00053747"/>
    </source>
</evidence>
<evidence type="ECO:0000256" key="1">
    <source>
        <dbReference type="ARBA" id="ARBA00009995"/>
    </source>
</evidence>
<dbReference type="Proteomes" id="UP001172457">
    <property type="component" value="Chromosome 3"/>
</dbReference>
<dbReference type="FunFam" id="3.40.50.2000:FF:000056">
    <property type="entry name" value="Glycosyltransferase"/>
    <property type="match status" value="1"/>
</dbReference>
<dbReference type="PANTHER" id="PTHR11926:SF1534">
    <property type="entry name" value="GLYCOSYLTRANSFERASE"/>
    <property type="match status" value="1"/>
</dbReference>
<dbReference type="AlphaFoldDB" id="A0AA38TL19"/>
<comment type="caution">
    <text evidence="4">The sequence shown here is derived from an EMBL/GenBank/DDBJ whole genome shotgun (WGS) entry which is preliminary data.</text>
</comment>